<evidence type="ECO:0008006" key="4">
    <source>
        <dbReference type="Google" id="ProtNLM"/>
    </source>
</evidence>
<dbReference type="AlphaFoldDB" id="A0A935Q074"/>
<proteinExistence type="predicted"/>
<name>A0A935Q074_9PROT</name>
<dbReference type="EMBL" id="JADJMH010000014">
    <property type="protein sequence ID" value="MBK7675897.1"/>
    <property type="molecule type" value="Genomic_DNA"/>
</dbReference>
<dbReference type="Proteomes" id="UP000697998">
    <property type="component" value="Unassembled WGS sequence"/>
</dbReference>
<accession>A0A935Q074</accession>
<feature type="region of interest" description="Disordered" evidence="1">
    <location>
        <begin position="212"/>
        <end position="232"/>
    </location>
</feature>
<sequence length="232" mass="25798">MIRARTARFRLDEVNHDRPVTAQSHPFPYFPLQARTMKTTVKRMFACLFMVSGAISHAEMELLAPDGKRVLLKDDMTWQYLEEAITPGSPDRYAYLNVAFIDEKAASCRLGLRMRNGLADGIDSIVLRFSAFTKDDILYETISKGFHSLKPTNTQHQEISFRGVPCSHIKTIRVHGGDRCSIGELNKFSDAPGQCLGKVSVEASDKISIYKHYSEKASPPPGSAGGADDSTR</sequence>
<organism evidence="2 3">
    <name type="scientific">Candidatus Accumulibacter proximus</name>
    <dbReference type="NCBI Taxonomy" id="2954385"/>
    <lineage>
        <taxon>Bacteria</taxon>
        <taxon>Pseudomonadati</taxon>
        <taxon>Pseudomonadota</taxon>
        <taxon>Betaproteobacteria</taxon>
        <taxon>Candidatus Accumulibacter</taxon>
    </lineage>
</organism>
<protein>
    <recommendedName>
        <fullName evidence="4">DUF3157 family protein</fullName>
    </recommendedName>
</protein>
<evidence type="ECO:0000256" key="1">
    <source>
        <dbReference type="SAM" id="MobiDB-lite"/>
    </source>
</evidence>
<reference evidence="2 3" key="1">
    <citation type="submission" date="2020-10" db="EMBL/GenBank/DDBJ databases">
        <title>Connecting structure to function with the recovery of over 1000 high-quality activated sludge metagenome-assembled genomes encoding full-length rRNA genes using long-read sequencing.</title>
        <authorList>
            <person name="Singleton C.M."/>
            <person name="Petriglieri F."/>
            <person name="Kristensen J.M."/>
            <person name="Kirkegaard R.H."/>
            <person name="Michaelsen T.Y."/>
            <person name="Andersen M.H."/>
            <person name="Karst S.M."/>
            <person name="Dueholm M.S."/>
            <person name="Nielsen P.H."/>
            <person name="Albertsen M."/>
        </authorList>
    </citation>
    <scope>NUCLEOTIDE SEQUENCE [LARGE SCALE GENOMIC DNA]</scope>
    <source>
        <strain evidence="2">EsbW_18-Q3-R4-48_BATAC.285</strain>
    </source>
</reference>
<evidence type="ECO:0000313" key="3">
    <source>
        <dbReference type="Proteomes" id="UP000697998"/>
    </source>
</evidence>
<comment type="caution">
    <text evidence="2">The sequence shown here is derived from an EMBL/GenBank/DDBJ whole genome shotgun (WGS) entry which is preliminary data.</text>
</comment>
<gene>
    <name evidence="2" type="ORF">IPJ27_14740</name>
</gene>
<evidence type="ECO:0000313" key="2">
    <source>
        <dbReference type="EMBL" id="MBK7675897.1"/>
    </source>
</evidence>